<proteinExistence type="inferred from homology"/>
<dbReference type="Pfam" id="PF02449">
    <property type="entry name" value="Glyco_hydro_42"/>
    <property type="match status" value="1"/>
</dbReference>
<dbReference type="InterPro" id="IPR003476">
    <property type="entry name" value="Glyco_hydro_42"/>
</dbReference>
<dbReference type="EC" id="3.2.1.23" evidence="3"/>
<dbReference type="InterPro" id="IPR013739">
    <property type="entry name" value="Beta_galactosidase_C"/>
</dbReference>
<feature type="compositionally biased region" description="Basic and acidic residues" evidence="6">
    <location>
        <begin position="801"/>
        <end position="812"/>
    </location>
</feature>
<keyword evidence="4" id="KW-0378">Hydrolase</keyword>
<dbReference type="InterPro" id="IPR013738">
    <property type="entry name" value="Beta_galactosidase_Trimer"/>
</dbReference>
<dbReference type="GO" id="GO:0009341">
    <property type="term" value="C:beta-galactosidase complex"/>
    <property type="evidence" value="ECO:0007669"/>
    <property type="project" value="InterPro"/>
</dbReference>
<feature type="domain" description="Glycoside hydrolase family 42 N-terminal" evidence="7">
    <location>
        <begin position="18"/>
        <end position="379"/>
    </location>
</feature>
<organism evidence="10 11">
    <name type="scientific">Cellulomonas xylanilytica</name>
    <dbReference type="NCBI Taxonomy" id="233583"/>
    <lineage>
        <taxon>Bacteria</taxon>
        <taxon>Bacillati</taxon>
        <taxon>Actinomycetota</taxon>
        <taxon>Actinomycetes</taxon>
        <taxon>Micrococcales</taxon>
        <taxon>Cellulomonadaceae</taxon>
        <taxon>Cellulomonas</taxon>
    </lineage>
</organism>
<comment type="catalytic activity">
    <reaction evidence="1">
        <text>Hydrolysis of terminal non-reducing beta-D-galactose residues in beta-D-galactosides.</text>
        <dbReference type="EC" id="3.2.1.23"/>
    </reaction>
</comment>
<comment type="caution">
    <text evidence="10">The sequence shown here is derived from an EMBL/GenBank/DDBJ whole genome shotgun (WGS) entry which is preliminary data.</text>
</comment>
<dbReference type="Pfam" id="PF08533">
    <property type="entry name" value="Glyco_hydro_42C"/>
    <property type="match status" value="1"/>
</dbReference>
<evidence type="ECO:0000256" key="4">
    <source>
        <dbReference type="ARBA" id="ARBA00022801"/>
    </source>
</evidence>
<dbReference type="InterPro" id="IPR013529">
    <property type="entry name" value="Glyco_hydro_42_N"/>
</dbReference>
<keyword evidence="11" id="KW-1185">Reference proteome</keyword>
<dbReference type="SUPFAM" id="SSF52317">
    <property type="entry name" value="Class I glutamine amidotransferase-like"/>
    <property type="match status" value="1"/>
</dbReference>
<evidence type="ECO:0000259" key="9">
    <source>
        <dbReference type="Pfam" id="PF08533"/>
    </source>
</evidence>
<evidence type="ECO:0000313" key="10">
    <source>
        <dbReference type="EMBL" id="GEK22555.1"/>
    </source>
</evidence>
<reference evidence="10 11" key="1">
    <citation type="submission" date="2019-07" db="EMBL/GenBank/DDBJ databases">
        <title>Whole genome shotgun sequence of Cellulomonas xylanilytica NBRC 101102.</title>
        <authorList>
            <person name="Hosoyama A."/>
            <person name="Uohara A."/>
            <person name="Ohji S."/>
            <person name="Ichikawa N."/>
        </authorList>
    </citation>
    <scope>NUCLEOTIDE SEQUENCE [LARGE SCALE GENOMIC DNA]</scope>
    <source>
        <strain evidence="10 11">NBRC 101102</strain>
    </source>
</reference>
<dbReference type="Gene3D" id="2.60.40.1180">
    <property type="entry name" value="Golgi alpha-mannosidase II"/>
    <property type="match status" value="1"/>
</dbReference>
<dbReference type="SUPFAM" id="SSF51445">
    <property type="entry name" value="(Trans)glycosidases"/>
    <property type="match status" value="1"/>
</dbReference>
<evidence type="ECO:0000256" key="5">
    <source>
        <dbReference type="ARBA" id="ARBA00023295"/>
    </source>
</evidence>
<dbReference type="EMBL" id="BJUB01000010">
    <property type="protein sequence ID" value="GEK22555.1"/>
    <property type="molecule type" value="Genomic_DNA"/>
</dbReference>
<protein>
    <recommendedName>
        <fullName evidence="3">beta-galactosidase</fullName>
        <ecNumber evidence="3">3.2.1.23</ecNumber>
    </recommendedName>
</protein>
<evidence type="ECO:0000256" key="6">
    <source>
        <dbReference type="SAM" id="MobiDB-lite"/>
    </source>
</evidence>
<evidence type="ECO:0000313" key="11">
    <source>
        <dbReference type="Proteomes" id="UP000321118"/>
    </source>
</evidence>
<feature type="domain" description="Beta-galactosidase C-terminal" evidence="9">
    <location>
        <begin position="604"/>
        <end position="653"/>
    </location>
</feature>
<dbReference type="InterPro" id="IPR029062">
    <property type="entry name" value="Class_I_gatase-like"/>
</dbReference>
<dbReference type="Gene3D" id="3.20.20.80">
    <property type="entry name" value="Glycosidases"/>
    <property type="match status" value="1"/>
</dbReference>
<feature type="region of interest" description="Disordered" evidence="6">
    <location>
        <begin position="655"/>
        <end position="674"/>
    </location>
</feature>
<dbReference type="GO" id="GO:0006012">
    <property type="term" value="P:galactose metabolic process"/>
    <property type="evidence" value="ECO:0007669"/>
    <property type="project" value="InterPro"/>
</dbReference>
<feature type="region of interest" description="Disordered" evidence="6">
    <location>
        <begin position="783"/>
        <end position="823"/>
    </location>
</feature>
<evidence type="ECO:0000259" key="8">
    <source>
        <dbReference type="Pfam" id="PF08532"/>
    </source>
</evidence>
<dbReference type="InterPro" id="IPR017853">
    <property type="entry name" value="GH"/>
</dbReference>
<dbReference type="GO" id="GO:0004565">
    <property type="term" value="F:beta-galactosidase activity"/>
    <property type="evidence" value="ECO:0007669"/>
    <property type="project" value="UniProtKB-EC"/>
</dbReference>
<dbReference type="Proteomes" id="UP000321118">
    <property type="component" value="Unassembled WGS sequence"/>
</dbReference>
<dbReference type="AlphaFoldDB" id="A0A510VBL5"/>
<dbReference type="CDD" id="cd03143">
    <property type="entry name" value="A4_beta-galactosidase_middle_domain"/>
    <property type="match status" value="1"/>
</dbReference>
<gene>
    <name evidence="10" type="ORF">CXY01_30750</name>
</gene>
<dbReference type="InterPro" id="IPR013780">
    <property type="entry name" value="Glyco_hydro_b"/>
</dbReference>
<name>A0A510VBL5_9CELL</name>
<feature type="domain" description="Beta-galactosidase trimerisation" evidence="8">
    <location>
        <begin position="394"/>
        <end position="594"/>
    </location>
</feature>
<comment type="similarity">
    <text evidence="2">Belongs to the glycosyl hydrolase 42 family.</text>
</comment>
<keyword evidence="5" id="KW-0326">Glycosidase</keyword>
<sequence>MSSFEALTRERGILYGGDYNPEQWSPDVWREDVALMQAAGVTLVTVGVFSWAMLEPRPDELRWDWLDEVLDLLHAGGIAVDLATPSASPPPWLARLDPTTSAVDAAGVRMSVGSRNHFCPGSAVYRDRVARFVRALVDRYAGHPAVAMWHVGNEFGQACFCDLCADRFRTWLQDRYGDLDALNRAWGTAFWSQRYGDWPEIVPPRTAPYVHNPTQLLDFRRFTSDQLRDVYRLQAEIIRGSSAAPVTTNAMGFFPLVDQLSWADDLDVVADDHYADPADPSAPARAALTHDLTRGVGGGRPWALLEQAAGAVSWRPHNLPKPAGGMLRDSLRAVAHGADAVCYFQWRASVQGSERFHSAMLPHAGADTDLHREVREQGRLLGLLRDVVGTRVEARVAIVVDWPSLWAGEADSLPSTLLRVPDQLAAYHEPFWRAGIATDVVPPGADLDRYDLVVVPLLHLVSDADAANLARVAERGGTLLVGPFSGIADEDQRVRQGRFPVPWADVLGVSGEQHRPLPPTGVPVHSEHYGTFTASLWSEHLSADGAEVLATYAGAGLDGRPAVLRHGSAWYVSTVPPAPVLAAIVADCLAAAGVAPPLPAVPDGVEVALRGGLLFVLNHGDADAEVPWTGRDLLAQSDVDGLLRVPAGGAAVLARRGSGAGPGGQDGREEAGLGGLVPGEPADSHVDRDAADGVRGQVDGGQRLGLTQGHVLRAHGHDRDVPGDVLAARPQGLEHRGQGHLVVHDHAGDVGQGCEHLVDGLDGAAVGGLARLEHGVEAEAGGLLREPAHEPRGVGGAPAEHGPRGADERDLPVPEPGEVVDRGPSGGLEVQVDAGESCGVAGQADEHGGLALPAQDRQPGVLRLDVHHDHGVDHGARRDPLDPVVVVLGEQQHVVLERLRTRDDAGDELHDDADVDVDAQRRHEREHLGALGRERTGAGVRPVVELAHGALDTGAGLGGDRALAGERVGDGRHRDPRRACHVVDRRHVVIPSSTPAGATPASRSTVETVAVIPPSWTAFALPFNVIPASKRFDEGTGPRTHDAKAPR</sequence>
<evidence type="ECO:0000256" key="3">
    <source>
        <dbReference type="ARBA" id="ARBA00012756"/>
    </source>
</evidence>
<accession>A0A510VBL5</accession>
<evidence type="ECO:0000256" key="1">
    <source>
        <dbReference type="ARBA" id="ARBA00001412"/>
    </source>
</evidence>
<dbReference type="PANTHER" id="PTHR36447">
    <property type="entry name" value="BETA-GALACTOSIDASE GANA"/>
    <property type="match status" value="1"/>
</dbReference>
<evidence type="ECO:0000259" key="7">
    <source>
        <dbReference type="Pfam" id="PF02449"/>
    </source>
</evidence>
<dbReference type="Gene3D" id="3.40.50.880">
    <property type="match status" value="1"/>
</dbReference>
<dbReference type="Pfam" id="PF08532">
    <property type="entry name" value="Glyco_hydro_42M"/>
    <property type="match status" value="1"/>
</dbReference>
<dbReference type="PANTHER" id="PTHR36447:SF1">
    <property type="entry name" value="BETA-GALACTOSIDASE GANA"/>
    <property type="match status" value="1"/>
</dbReference>
<evidence type="ECO:0000256" key="2">
    <source>
        <dbReference type="ARBA" id="ARBA00005940"/>
    </source>
</evidence>